<dbReference type="GO" id="GO:0046872">
    <property type="term" value="F:metal ion binding"/>
    <property type="evidence" value="ECO:0007669"/>
    <property type="project" value="UniProtKB-KW"/>
</dbReference>
<dbReference type="Pfam" id="PF01903">
    <property type="entry name" value="CbiX"/>
    <property type="match status" value="1"/>
</dbReference>
<name>A0A7V8VBW5_9BACT</name>
<comment type="caution">
    <text evidence="3">The sequence shown here is derived from an EMBL/GenBank/DDBJ whole genome shotgun (WGS) entry which is preliminary data.</text>
</comment>
<accession>A0A7V8VBW5</accession>
<evidence type="ECO:0000256" key="1">
    <source>
        <dbReference type="ARBA" id="ARBA00022723"/>
    </source>
</evidence>
<keyword evidence="1" id="KW-0479">Metal-binding</keyword>
<dbReference type="PANTHER" id="PTHR33542">
    <property type="entry name" value="SIROHYDROCHLORIN FERROCHELATASE, CHLOROPLASTIC"/>
    <property type="match status" value="1"/>
</dbReference>
<dbReference type="GO" id="GO:0016829">
    <property type="term" value="F:lyase activity"/>
    <property type="evidence" value="ECO:0007669"/>
    <property type="project" value="UniProtKB-KW"/>
</dbReference>
<dbReference type="Proteomes" id="UP000542342">
    <property type="component" value="Unassembled WGS sequence"/>
</dbReference>
<evidence type="ECO:0000313" key="3">
    <source>
        <dbReference type="EMBL" id="MBA2225197.1"/>
    </source>
</evidence>
<sequence length="133" mass="14771">MPSSRRAILLIAHGSRRPQANAELENVAESLRQRGHFDFVQPAYLELAEPTIEQGAAACVAHDARVVILLPYFLSPGRHVAEDLNAACQQLRRLYPHVHFALAPPLGQHPAIIDILLHHAWETLAKTETPPSR</sequence>
<evidence type="ECO:0000256" key="2">
    <source>
        <dbReference type="ARBA" id="ARBA00023239"/>
    </source>
</evidence>
<gene>
    <name evidence="3" type="ORF">H0921_03370</name>
</gene>
<dbReference type="RefSeq" id="WP_194536581.1">
    <property type="nucleotide sequence ID" value="NZ_JACEFB010000001.1"/>
</dbReference>
<dbReference type="AlphaFoldDB" id="A0A7V8VBW5"/>
<keyword evidence="4" id="KW-1185">Reference proteome</keyword>
<keyword evidence="2" id="KW-0456">Lyase</keyword>
<dbReference type="PANTHER" id="PTHR33542:SF3">
    <property type="entry name" value="SIROHYDROCHLORIN FERROCHELATASE, CHLOROPLASTIC"/>
    <property type="match status" value="1"/>
</dbReference>
<proteinExistence type="predicted"/>
<dbReference type="Gene3D" id="3.40.50.1400">
    <property type="match status" value="1"/>
</dbReference>
<dbReference type="EMBL" id="JACEFB010000001">
    <property type="protein sequence ID" value="MBA2225197.1"/>
    <property type="molecule type" value="Genomic_DNA"/>
</dbReference>
<dbReference type="InterPro" id="IPR002762">
    <property type="entry name" value="CbiX-like"/>
</dbReference>
<dbReference type="InterPro" id="IPR050963">
    <property type="entry name" value="Sirohydro_Cobaltochel/CbiX"/>
</dbReference>
<dbReference type="SUPFAM" id="SSF53800">
    <property type="entry name" value="Chelatase"/>
    <property type="match status" value="1"/>
</dbReference>
<reference evidence="3 4" key="1">
    <citation type="submission" date="2020-07" db="EMBL/GenBank/DDBJ databases">
        <title>Thermogemmata thermophila gen. nov., sp. nov., a novel moderate thermophilic planctomycete from a Kamchatka hot spring.</title>
        <authorList>
            <person name="Elcheninov A.G."/>
            <person name="Podosokorskaya O.A."/>
            <person name="Kovaleva O.L."/>
            <person name="Novikov A."/>
            <person name="Bonch-Osmolovskaya E.A."/>
            <person name="Toshchakov S.V."/>
            <person name="Kublanov I.V."/>
        </authorList>
    </citation>
    <scope>NUCLEOTIDE SEQUENCE [LARGE SCALE GENOMIC DNA]</scope>
    <source>
        <strain evidence="3 4">2918</strain>
    </source>
</reference>
<protein>
    <submittedName>
        <fullName evidence="3">CbiX/SirB N-terminal domain-containing protein</fullName>
    </submittedName>
</protein>
<evidence type="ECO:0000313" key="4">
    <source>
        <dbReference type="Proteomes" id="UP000542342"/>
    </source>
</evidence>
<dbReference type="CDD" id="cd03416">
    <property type="entry name" value="CbiX_SirB_N"/>
    <property type="match status" value="1"/>
</dbReference>
<organism evidence="3 4">
    <name type="scientific">Thermogemmata fonticola</name>
    <dbReference type="NCBI Taxonomy" id="2755323"/>
    <lineage>
        <taxon>Bacteria</taxon>
        <taxon>Pseudomonadati</taxon>
        <taxon>Planctomycetota</taxon>
        <taxon>Planctomycetia</taxon>
        <taxon>Gemmatales</taxon>
        <taxon>Gemmataceae</taxon>
        <taxon>Thermogemmata</taxon>
    </lineage>
</organism>